<protein>
    <recommendedName>
        <fullName evidence="4">DUF11 domain-containing protein</fullName>
    </recommendedName>
</protein>
<dbReference type="EMBL" id="PEUS01000023">
    <property type="protein sequence ID" value="PIV14052.1"/>
    <property type="molecule type" value="Genomic_DNA"/>
</dbReference>
<comment type="caution">
    <text evidence="2">The sequence shown here is derived from an EMBL/GenBank/DDBJ whole genome shotgun (WGS) entry which is preliminary data.</text>
</comment>
<feature type="region of interest" description="Disordered" evidence="1">
    <location>
        <begin position="530"/>
        <end position="549"/>
    </location>
</feature>
<reference evidence="3" key="1">
    <citation type="submission" date="2017-09" db="EMBL/GenBank/DDBJ databases">
        <title>Depth-based differentiation of microbial function through sediment-hosted aquifers and enrichment of novel symbionts in the deep terrestrial subsurface.</title>
        <authorList>
            <person name="Probst A.J."/>
            <person name="Ladd B."/>
            <person name="Jarett J.K."/>
            <person name="Geller-Mcgrath D.E."/>
            <person name="Sieber C.M.K."/>
            <person name="Emerson J.B."/>
            <person name="Anantharaman K."/>
            <person name="Thomas B.C."/>
            <person name="Malmstrom R."/>
            <person name="Stieglmeier M."/>
            <person name="Klingl A."/>
            <person name="Woyke T."/>
            <person name="Ryan C.M."/>
            <person name="Banfield J.F."/>
        </authorList>
    </citation>
    <scope>NUCLEOTIDE SEQUENCE [LARGE SCALE GENOMIC DNA]</scope>
</reference>
<name>A0A2M7BZC8_9BACT</name>
<sequence length="549" mass="62819">MFKKSLTIFLIILFLGVGLAGLWYYQKNYYSKEILKIEILGPEYAQAGEEIEYLVRYKNNGNVVLENPELIFEYPRHSDNKELRWTKKVDDIYPGEEKSVKFRTRLLGKENEIVTAQSWLSYQPKNLKARYESKTTFSTQIKFVPLTFEFDLPSKIETGQGLQFSLNYFSNFDCELSDLRIKINYPDGFLFKDSSPQALEKTEWEIPFIFQASGGRIRILGEIKGEVGEQKVFRGELGIYKEGEIIVLKEVAQSIQIIEPALYISQMVNNSPDYIANPSDLLHYEIFFKNIGKISFQKKFLLVKLDGEVFDLGTLRSDKGESGPGDNSIIFDWKNVPKLSFLDAGEEGKVEFWIKVKEEDFSQEIKNPVLKDKILISEAEKEFEIKVNSKLVVWQKAYFQEEFFGNSGPLPPRVAETTTYTILWQLENYWNDLSNVKVKAVLPSNVRPTGKIFPEDAKFTFDPASREAIWNIGDVAAYQGIGKVPLTLAFQVALIPDLDQKGKTASLIKEVEAIGQDKFTQDILSSKFPELDTSLPDDETITEQQGIVE</sequence>
<evidence type="ECO:0008006" key="4">
    <source>
        <dbReference type="Google" id="ProtNLM"/>
    </source>
</evidence>
<dbReference type="AlphaFoldDB" id="A0A2M7BZC8"/>
<dbReference type="Proteomes" id="UP000228816">
    <property type="component" value="Unassembled WGS sequence"/>
</dbReference>
<evidence type="ECO:0000313" key="2">
    <source>
        <dbReference type="EMBL" id="PIV14052.1"/>
    </source>
</evidence>
<accession>A0A2M7BZC8</accession>
<gene>
    <name evidence="2" type="ORF">COS44_01105</name>
</gene>
<evidence type="ECO:0000313" key="3">
    <source>
        <dbReference type="Proteomes" id="UP000228816"/>
    </source>
</evidence>
<proteinExistence type="predicted"/>
<organism evidence="2 3">
    <name type="scientific">bacterium (Candidatus Gribaldobacteria) CG03_land_8_20_14_0_80_36_40</name>
    <dbReference type="NCBI Taxonomy" id="2014271"/>
    <lineage>
        <taxon>Bacteria</taxon>
        <taxon>Candidatus Gribaldobacteria</taxon>
    </lineage>
</organism>
<evidence type="ECO:0000256" key="1">
    <source>
        <dbReference type="SAM" id="MobiDB-lite"/>
    </source>
</evidence>